<evidence type="ECO:0000259" key="8">
    <source>
        <dbReference type="Pfam" id="PF08439"/>
    </source>
</evidence>
<dbReference type="AlphaFoldDB" id="A0A4R8GTN6"/>
<dbReference type="PANTHER" id="PTHR11804">
    <property type="entry name" value="PROTEASE M3 THIMET OLIGOPEPTIDASE-RELATED"/>
    <property type="match status" value="1"/>
</dbReference>
<dbReference type="Proteomes" id="UP000295472">
    <property type="component" value="Unassembled WGS sequence"/>
</dbReference>
<name>A0A4R8GTN6_9FIRM</name>
<dbReference type="RefSeq" id="WP_089655097.1">
    <property type="nucleotide sequence ID" value="NZ_FNDF01000001.1"/>
</dbReference>
<dbReference type="GO" id="GO:0046872">
    <property type="term" value="F:metal ion binding"/>
    <property type="evidence" value="ECO:0007669"/>
    <property type="project" value="UniProtKB-UniRule"/>
</dbReference>
<dbReference type="Gene3D" id="1.10.287.830">
    <property type="entry name" value="putative peptidase helix hairpin domain like"/>
    <property type="match status" value="1"/>
</dbReference>
<sequence>MSKELKTREEIKEKYKWNLNDIYPDDQSFESELEKVLKEVKNISKLKDDFTAGADNLLAALNKIITIEEQTSKLYAYAHMKYDQNTQNEKYQNYKNKAVMCYNKLSNSTSFMVPAIIQLGEKKLNKFKEVEVELEFYNHFFDDILRQKDHYLSAEEEKILALAGEVTQSSENIFSMLNNADLEFPLIKDEKEEEIRLTHGRYIDLLKNEDRRVRQDAFEGMHGEYQKLENTFAAVLDSSVKGDVFYARARKYDSALESALDSDNISTDVYNNLIDTVSNNLEPLHQYMKLKKELLNLDELHIYDTYKPLIEEVDLKFKYEETKEIIKNAVKPLGNDYIQVVEKGFHSGWIDVYENKGKRSGAYSSGCYGVHPYILMNYTQDISNLFTLIHEMGHAMHSYYSNKNQPYLYSNYKIFVAEVASTLNENLLLDYMLENAKSREEKLYLLNYFLEGFRGTVYRQTMFAEFEKMIHESVEAGESLTSQAMQKMYRKLNQKYFGEALVIDEKLDYEWARIPHFYYNFYVYKYATGYSAAAALADKIQNDGPEAAAKYLEFLKAGGSDYPLNILRKAGVDMKKAKPIENAAAKFKNYLKQLQELI</sequence>
<dbReference type="CDD" id="cd09608">
    <property type="entry name" value="M3B_PepF"/>
    <property type="match status" value="1"/>
</dbReference>
<evidence type="ECO:0000256" key="4">
    <source>
        <dbReference type="ARBA" id="ARBA00022833"/>
    </source>
</evidence>
<keyword evidence="2 6" id="KW-0479">Metal-binding</keyword>
<dbReference type="Gene3D" id="1.10.1370.20">
    <property type="entry name" value="Oligoendopeptidase f, C-terminal domain"/>
    <property type="match status" value="1"/>
</dbReference>
<feature type="domain" description="Peptidase M3A/M3B catalytic" evidence="7">
    <location>
        <begin position="205"/>
        <end position="583"/>
    </location>
</feature>
<dbReference type="PANTHER" id="PTHR11804:SF84">
    <property type="entry name" value="SACCHAROLYSIN"/>
    <property type="match status" value="1"/>
</dbReference>
<comment type="cofactor">
    <cofactor evidence="6">
        <name>Zn(2+)</name>
        <dbReference type="ChEBI" id="CHEBI:29105"/>
    </cofactor>
    <text evidence="6">Binds 1 zinc ion.</text>
</comment>
<dbReference type="Pfam" id="PF08439">
    <property type="entry name" value="Peptidase_M3_N"/>
    <property type="match status" value="1"/>
</dbReference>
<dbReference type="InterPro" id="IPR001567">
    <property type="entry name" value="Pept_M3A_M3B_dom"/>
</dbReference>
<dbReference type="InterPro" id="IPR004438">
    <property type="entry name" value="Peptidase_M3B"/>
</dbReference>
<dbReference type="EMBL" id="SOEF01000003">
    <property type="protein sequence ID" value="TDX46884.1"/>
    <property type="molecule type" value="Genomic_DNA"/>
</dbReference>
<keyword evidence="3 6" id="KW-0378">Hydrolase</keyword>
<feature type="domain" description="Oligopeptidase F N-terminal" evidence="8">
    <location>
        <begin position="116"/>
        <end position="184"/>
    </location>
</feature>
<dbReference type="GeneID" id="57011829"/>
<dbReference type="SUPFAM" id="SSF55486">
    <property type="entry name" value="Metalloproteases ('zincins'), catalytic domain"/>
    <property type="match status" value="1"/>
</dbReference>
<dbReference type="NCBIfam" id="TIGR00181">
    <property type="entry name" value="pepF"/>
    <property type="match status" value="1"/>
</dbReference>
<proteinExistence type="inferred from homology"/>
<dbReference type="InterPro" id="IPR042088">
    <property type="entry name" value="OligoPept_F_C"/>
</dbReference>
<comment type="caution">
    <text evidence="9">The sequence shown here is derived from an EMBL/GenBank/DDBJ whole genome shotgun (WGS) entry which is preliminary data.</text>
</comment>
<keyword evidence="1 6" id="KW-0645">Protease</keyword>
<evidence type="ECO:0000256" key="5">
    <source>
        <dbReference type="ARBA" id="ARBA00023049"/>
    </source>
</evidence>
<evidence type="ECO:0000313" key="9">
    <source>
        <dbReference type="EMBL" id="TDX46884.1"/>
    </source>
</evidence>
<protein>
    <recommendedName>
        <fullName evidence="6">Oligopeptidase F</fullName>
        <ecNumber evidence="6">3.4.24.-</ecNumber>
    </recommendedName>
</protein>
<comment type="function">
    <text evidence="6">Has oligopeptidase activity and degrades a variety of small bioactive peptides.</text>
</comment>
<dbReference type="EC" id="3.4.24.-" evidence="6"/>
<evidence type="ECO:0000256" key="1">
    <source>
        <dbReference type="ARBA" id="ARBA00022670"/>
    </source>
</evidence>
<evidence type="ECO:0000256" key="2">
    <source>
        <dbReference type="ARBA" id="ARBA00022723"/>
    </source>
</evidence>
<gene>
    <name evidence="9" type="ORF">C7954_10391</name>
</gene>
<organism evidence="9 10">
    <name type="scientific">Halanaerobium congolense</name>
    <dbReference type="NCBI Taxonomy" id="54121"/>
    <lineage>
        <taxon>Bacteria</taxon>
        <taxon>Bacillati</taxon>
        <taxon>Bacillota</taxon>
        <taxon>Clostridia</taxon>
        <taxon>Halanaerobiales</taxon>
        <taxon>Halanaerobiaceae</taxon>
        <taxon>Halanaerobium</taxon>
    </lineage>
</organism>
<dbReference type="Pfam" id="PF01432">
    <property type="entry name" value="Peptidase_M3"/>
    <property type="match status" value="1"/>
</dbReference>
<evidence type="ECO:0000259" key="7">
    <source>
        <dbReference type="Pfam" id="PF01432"/>
    </source>
</evidence>
<keyword evidence="5 6" id="KW-0482">Metalloprotease</keyword>
<evidence type="ECO:0000313" key="10">
    <source>
        <dbReference type="Proteomes" id="UP000295472"/>
    </source>
</evidence>
<dbReference type="Gene3D" id="1.20.140.70">
    <property type="entry name" value="Oligopeptidase f, N-terminal domain"/>
    <property type="match status" value="1"/>
</dbReference>
<comment type="similarity">
    <text evidence="6">Belongs to the peptidase M3B family.</text>
</comment>
<evidence type="ECO:0000256" key="6">
    <source>
        <dbReference type="RuleBase" id="RU368091"/>
    </source>
</evidence>
<keyword evidence="4 6" id="KW-0862">Zinc</keyword>
<reference evidence="9 10" key="1">
    <citation type="submission" date="2019-03" db="EMBL/GenBank/DDBJ databases">
        <title>Subsurface microbial communities from deep shales in Ohio and West Virginia, USA.</title>
        <authorList>
            <person name="Wrighton K."/>
        </authorList>
    </citation>
    <scope>NUCLEOTIDE SEQUENCE [LARGE SCALE GENOMIC DNA]</scope>
    <source>
        <strain evidence="9 10">DSMZ 11287</strain>
    </source>
</reference>
<evidence type="ECO:0000256" key="3">
    <source>
        <dbReference type="ARBA" id="ARBA00022801"/>
    </source>
</evidence>
<dbReference type="GO" id="GO:0004222">
    <property type="term" value="F:metalloendopeptidase activity"/>
    <property type="evidence" value="ECO:0007669"/>
    <property type="project" value="UniProtKB-UniRule"/>
</dbReference>
<dbReference type="GO" id="GO:0006518">
    <property type="term" value="P:peptide metabolic process"/>
    <property type="evidence" value="ECO:0007669"/>
    <property type="project" value="TreeGrafter"/>
</dbReference>
<dbReference type="GO" id="GO:0006508">
    <property type="term" value="P:proteolysis"/>
    <property type="evidence" value="ECO:0007669"/>
    <property type="project" value="UniProtKB-KW"/>
</dbReference>
<accession>A0A4R8GTN6</accession>
<dbReference type="InterPro" id="IPR013647">
    <property type="entry name" value="OligopepF_N_dom"/>
</dbReference>
<dbReference type="InterPro" id="IPR045090">
    <property type="entry name" value="Pept_M3A_M3B"/>
</dbReference>